<comment type="caution">
    <text evidence="1">The sequence shown here is derived from an EMBL/GenBank/DDBJ whole genome shotgun (WGS) entry which is preliminary data.</text>
</comment>
<evidence type="ECO:0000313" key="2">
    <source>
        <dbReference type="Proteomes" id="UP000432464"/>
    </source>
</evidence>
<sequence>MILRPRMRSRRLRDRFGPEYDRTVQQAQNRRIAEQDLTDREKRHDELRLRDLSEEETRRYEAAWAQVQAQFVDDPAAALDAADRLVAQAMTDRGYPSESYEQQLADLSVDHARPLSRFRTAHDIAARAERGGVSTEDMRTAIVDYHELFVDLVDADRSGQTRPQH</sequence>
<evidence type="ECO:0000313" key="1">
    <source>
        <dbReference type="EMBL" id="MTE16850.1"/>
    </source>
</evidence>
<organism evidence="1 2">
    <name type="scientific">Nocardia aurantiaca</name>
    <dbReference type="NCBI Taxonomy" id="2675850"/>
    <lineage>
        <taxon>Bacteria</taxon>
        <taxon>Bacillati</taxon>
        <taxon>Actinomycetota</taxon>
        <taxon>Actinomycetes</taxon>
        <taxon>Mycobacteriales</taxon>
        <taxon>Nocardiaceae</taxon>
        <taxon>Nocardia</taxon>
    </lineage>
</organism>
<gene>
    <name evidence="1" type="ORF">GLP40_29400</name>
</gene>
<accession>A0A6I3L7A6</accession>
<keyword evidence="2" id="KW-1185">Reference proteome</keyword>
<proteinExistence type="predicted"/>
<name>A0A6I3L7A6_9NOCA</name>
<reference evidence="1 2" key="1">
    <citation type="submission" date="2019-11" db="EMBL/GenBank/DDBJ databases">
        <title>Nocardia sp. nov. CT2-14 isolated from soil.</title>
        <authorList>
            <person name="Kanchanasin P."/>
            <person name="Tanasupawat S."/>
            <person name="Yuki M."/>
            <person name="Kudo T."/>
        </authorList>
    </citation>
    <scope>NUCLEOTIDE SEQUENCE [LARGE SCALE GENOMIC DNA]</scope>
    <source>
        <strain evidence="1 2">CT2-14</strain>
    </source>
</reference>
<dbReference type="EMBL" id="WMBB01000017">
    <property type="protein sequence ID" value="MTE16850.1"/>
    <property type="molecule type" value="Genomic_DNA"/>
</dbReference>
<dbReference type="Proteomes" id="UP000432464">
    <property type="component" value="Unassembled WGS sequence"/>
</dbReference>
<dbReference type="AlphaFoldDB" id="A0A6I3L7A6"/>
<protein>
    <submittedName>
        <fullName evidence="1">Uncharacterized protein</fullName>
    </submittedName>
</protein>